<gene>
    <name evidence="1" type="ORF">CLV60_108156</name>
</gene>
<accession>A0A2P8FZZ7</accession>
<dbReference type="Proteomes" id="UP000241964">
    <property type="component" value="Unassembled WGS sequence"/>
</dbReference>
<proteinExistence type="predicted"/>
<evidence type="ECO:0000313" key="2">
    <source>
        <dbReference type="Proteomes" id="UP000241964"/>
    </source>
</evidence>
<dbReference type="AlphaFoldDB" id="A0A2P8FZZ7"/>
<dbReference type="EMBL" id="PYAS01000008">
    <property type="protein sequence ID" value="PSL27300.1"/>
    <property type="molecule type" value="Genomic_DNA"/>
</dbReference>
<name>A0A2P8FZZ7_9BACT</name>
<keyword evidence="2" id="KW-1185">Reference proteome</keyword>
<protein>
    <submittedName>
        <fullName evidence="1">Uncharacterized protein</fullName>
    </submittedName>
</protein>
<reference evidence="1 2" key="1">
    <citation type="submission" date="2018-03" db="EMBL/GenBank/DDBJ databases">
        <title>Genomic Encyclopedia of Archaeal and Bacterial Type Strains, Phase II (KMG-II): from individual species to whole genera.</title>
        <authorList>
            <person name="Goeker M."/>
        </authorList>
    </citation>
    <scope>NUCLEOTIDE SEQUENCE [LARGE SCALE GENOMIC DNA]</scope>
    <source>
        <strain evidence="1 2">DSM 29057</strain>
    </source>
</reference>
<evidence type="ECO:0000313" key="1">
    <source>
        <dbReference type="EMBL" id="PSL27300.1"/>
    </source>
</evidence>
<organism evidence="1 2">
    <name type="scientific">Dyadobacter jiangsuensis</name>
    <dbReference type="NCBI Taxonomy" id="1591085"/>
    <lineage>
        <taxon>Bacteria</taxon>
        <taxon>Pseudomonadati</taxon>
        <taxon>Bacteroidota</taxon>
        <taxon>Cytophagia</taxon>
        <taxon>Cytophagales</taxon>
        <taxon>Spirosomataceae</taxon>
        <taxon>Dyadobacter</taxon>
    </lineage>
</organism>
<sequence>MSGGNIRIIAKQLFLSKSNALPSTQNSTKIRNMTFVMF</sequence>
<comment type="caution">
    <text evidence="1">The sequence shown here is derived from an EMBL/GenBank/DDBJ whole genome shotgun (WGS) entry which is preliminary data.</text>
</comment>